<evidence type="ECO:0000256" key="4">
    <source>
        <dbReference type="ARBA" id="ARBA00022964"/>
    </source>
</evidence>
<evidence type="ECO:0000256" key="2">
    <source>
        <dbReference type="ARBA" id="ARBA00005830"/>
    </source>
</evidence>
<dbReference type="GO" id="GO:0051213">
    <property type="term" value="F:dioxygenase activity"/>
    <property type="evidence" value="ECO:0007669"/>
    <property type="project" value="UniProtKB-KW"/>
</dbReference>
<evidence type="ECO:0000313" key="8">
    <source>
        <dbReference type="EMBL" id="OAR03621.1"/>
    </source>
</evidence>
<dbReference type="Gene3D" id="2.60.120.620">
    <property type="entry name" value="q2cbj1_9rhob like domain"/>
    <property type="match status" value="1"/>
</dbReference>
<evidence type="ECO:0000256" key="5">
    <source>
        <dbReference type="ARBA" id="ARBA00023002"/>
    </source>
</evidence>
<keyword evidence="9" id="KW-1185">Reference proteome</keyword>
<dbReference type="SUPFAM" id="SSF51197">
    <property type="entry name" value="Clavaminate synthase-like"/>
    <property type="match status" value="1"/>
</dbReference>
<keyword evidence="5" id="KW-0560">Oxidoreductase</keyword>
<sequence length="311" mass="33912">MGSQTSPSVIPHVAASEGSIAILSALQEAGGVIIAGLLSPDQVKEMNKDLDEPLSGLDPGSKHSSDRIKSFHGVNTKRLTGLTTRSKTFRDYLLDHDLCHDIAERVFHPQTGTYWLTTAQVIEIGPGNKEQVLHRDQDQFQVFNKLGPDGPEATINFLVALTDFTEENGATRVIPGSHKWPDYSVPGNPNDTIPAEMKAGDACLIFGKTIHGGGANKTASEYRRAISFPLQASFLTPEEAYTLITPKEIVKTLSLRAQRMMGFRSQFPKGSPGLWQADYSEIGDQIGLPGVESTIEELKAGKVQFQDIRNL</sequence>
<comment type="similarity">
    <text evidence="2">Belongs to the PhyH family.</text>
</comment>
<dbReference type="EMBL" id="LUKN01000259">
    <property type="protein sequence ID" value="OAR03621.1"/>
    <property type="molecule type" value="Genomic_DNA"/>
</dbReference>
<comment type="caution">
    <text evidence="8">The sequence shown here is derived from an EMBL/GenBank/DDBJ whole genome shotgun (WGS) entry which is preliminary data.</text>
</comment>
<name>A0A179IPS3_CORDF</name>
<evidence type="ECO:0000256" key="1">
    <source>
        <dbReference type="ARBA" id="ARBA00001962"/>
    </source>
</evidence>
<organism evidence="8 9">
    <name type="scientific">Cordyceps confragosa</name>
    <name type="common">Lecanicillium lecanii</name>
    <dbReference type="NCBI Taxonomy" id="2714763"/>
    <lineage>
        <taxon>Eukaryota</taxon>
        <taxon>Fungi</taxon>
        <taxon>Dikarya</taxon>
        <taxon>Ascomycota</taxon>
        <taxon>Pezizomycotina</taxon>
        <taxon>Sordariomycetes</taxon>
        <taxon>Hypocreomycetidae</taxon>
        <taxon>Hypocreales</taxon>
        <taxon>Cordycipitaceae</taxon>
        <taxon>Akanthomyces</taxon>
    </lineage>
</organism>
<dbReference type="PANTHER" id="PTHR20883:SF19">
    <property type="entry name" value="MULTIFUNCTIONAL DIOXYGENASE AUSE"/>
    <property type="match status" value="1"/>
</dbReference>
<protein>
    <recommendedName>
        <fullName evidence="10">Fe2OG dioxygenase domain-containing protein</fullName>
    </recommendedName>
</protein>
<dbReference type="OrthoDB" id="445007at2759"/>
<reference evidence="8 9" key="1">
    <citation type="submission" date="2016-03" db="EMBL/GenBank/DDBJ databases">
        <title>Fine-scale spatial genetic structure of a fungal parasite of coffee scale insects.</title>
        <authorList>
            <person name="Jackson D."/>
            <person name="Zemenick K.A."/>
            <person name="Malloure B."/>
            <person name="Quandt C.A."/>
            <person name="James T.Y."/>
        </authorList>
    </citation>
    <scope>NUCLEOTIDE SEQUENCE [LARGE SCALE GENOMIC DNA]</scope>
    <source>
        <strain evidence="8 9">UM487</strain>
    </source>
</reference>
<evidence type="ECO:0000256" key="6">
    <source>
        <dbReference type="ARBA" id="ARBA00023004"/>
    </source>
</evidence>
<dbReference type="PANTHER" id="PTHR20883">
    <property type="entry name" value="PHYTANOYL-COA DIOXYGENASE DOMAIN CONTAINING 1"/>
    <property type="match status" value="1"/>
</dbReference>
<evidence type="ECO:0000256" key="7">
    <source>
        <dbReference type="SAM" id="MobiDB-lite"/>
    </source>
</evidence>
<dbReference type="InterPro" id="IPR008775">
    <property type="entry name" value="Phytyl_CoA_dOase-like"/>
</dbReference>
<keyword evidence="4" id="KW-0223">Dioxygenase</keyword>
<dbReference type="Proteomes" id="UP000243081">
    <property type="component" value="Unassembled WGS sequence"/>
</dbReference>
<evidence type="ECO:0000256" key="3">
    <source>
        <dbReference type="ARBA" id="ARBA00022723"/>
    </source>
</evidence>
<dbReference type="AlphaFoldDB" id="A0A179IPS3"/>
<accession>A0A179IPS3</accession>
<gene>
    <name evidence="8" type="ORF">LLEC1_04775</name>
</gene>
<dbReference type="GO" id="GO:0046872">
    <property type="term" value="F:metal ion binding"/>
    <property type="evidence" value="ECO:0007669"/>
    <property type="project" value="UniProtKB-KW"/>
</dbReference>
<feature type="region of interest" description="Disordered" evidence="7">
    <location>
        <begin position="49"/>
        <end position="68"/>
    </location>
</feature>
<keyword evidence="3" id="KW-0479">Metal-binding</keyword>
<keyword evidence="6" id="KW-0408">Iron</keyword>
<evidence type="ECO:0008006" key="10">
    <source>
        <dbReference type="Google" id="ProtNLM"/>
    </source>
</evidence>
<comment type="cofactor">
    <cofactor evidence="1">
        <name>Fe cation</name>
        <dbReference type="ChEBI" id="CHEBI:24875"/>
    </cofactor>
</comment>
<dbReference type="Pfam" id="PF05721">
    <property type="entry name" value="PhyH"/>
    <property type="match status" value="1"/>
</dbReference>
<dbReference type="OMA" id="GHNGDYW"/>
<evidence type="ECO:0000313" key="9">
    <source>
        <dbReference type="Proteomes" id="UP000243081"/>
    </source>
</evidence>
<proteinExistence type="inferred from homology"/>